<proteinExistence type="predicted"/>
<reference evidence="3" key="2">
    <citation type="submission" date="2013-04" db="EMBL/GenBank/DDBJ databases">
        <title>Genomic mechanisms accounting for the adaptation to parasitism in nematode-trapping fungi.</title>
        <authorList>
            <person name="Ahren D.G."/>
        </authorList>
    </citation>
    <scope>NUCLEOTIDE SEQUENCE [LARGE SCALE GENOMIC DNA]</scope>
    <source>
        <strain evidence="3">CBS 200.50</strain>
    </source>
</reference>
<keyword evidence="1" id="KW-0732">Signal</keyword>
<evidence type="ECO:0000256" key="1">
    <source>
        <dbReference type="SAM" id="SignalP"/>
    </source>
</evidence>
<dbReference type="AlphaFoldDB" id="S7ZZ04"/>
<protein>
    <recommendedName>
        <fullName evidence="4">Ecp2 effector protein domain-containing protein</fullName>
    </recommendedName>
</protein>
<dbReference type="Proteomes" id="UP000015100">
    <property type="component" value="Unassembled WGS sequence"/>
</dbReference>
<keyword evidence="3" id="KW-1185">Reference proteome</keyword>
<dbReference type="OrthoDB" id="5358039at2759"/>
<evidence type="ECO:0008006" key="4">
    <source>
        <dbReference type="Google" id="ProtNLM"/>
    </source>
</evidence>
<accession>S7ZZ04</accession>
<evidence type="ECO:0000313" key="3">
    <source>
        <dbReference type="Proteomes" id="UP000015100"/>
    </source>
</evidence>
<comment type="caution">
    <text evidence="2">The sequence shown here is derived from an EMBL/GenBank/DDBJ whole genome shotgun (WGS) entry which is preliminary data.</text>
</comment>
<evidence type="ECO:0000313" key="2">
    <source>
        <dbReference type="EMBL" id="EPS35975.1"/>
    </source>
</evidence>
<feature type="signal peptide" evidence="1">
    <location>
        <begin position="1"/>
        <end position="23"/>
    </location>
</feature>
<organism evidence="2 3">
    <name type="scientific">Dactylellina haptotyla (strain CBS 200.50)</name>
    <name type="common">Nematode-trapping fungus</name>
    <name type="synonym">Monacrosporium haptotylum</name>
    <dbReference type="NCBI Taxonomy" id="1284197"/>
    <lineage>
        <taxon>Eukaryota</taxon>
        <taxon>Fungi</taxon>
        <taxon>Dikarya</taxon>
        <taxon>Ascomycota</taxon>
        <taxon>Pezizomycotina</taxon>
        <taxon>Orbiliomycetes</taxon>
        <taxon>Orbiliales</taxon>
        <taxon>Orbiliaceae</taxon>
        <taxon>Dactylellina</taxon>
    </lineage>
</organism>
<gene>
    <name evidence="2" type="ORF">H072_10605</name>
</gene>
<feature type="chain" id="PRO_5004548177" description="Ecp2 effector protein domain-containing protein" evidence="1">
    <location>
        <begin position="24"/>
        <end position="216"/>
    </location>
</feature>
<dbReference type="EMBL" id="AQGS01001000">
    <property type="protein sequence ID" value="EPS35975.1"/>
    <property type="molecule type" value="Genomic_DNA"/>
</dbReference>
<sequence length="216" mass="23879">MFLPRSFKVLALVGVLLPTVTLGVPAPDPAPNPAPAPVPAQYRIEDIVPVTTDAGEEDVIIYPNMKSDIRSSSPVLTANFEYFSSPGRPATLNAHWKREDIGKCIQWVAEGRCPIFKKNQQYNVATNDVMYATKISFGNTSIRDGNGNTWGKLVVFFSDRYCKKVIGIQQADATGVLERPALFSLQQADLRGDRGRASIYLQTIRLPPMFYTAIMP</sequence>
<reference evidence="2 3" key="1">
    <citation type="journal article" date="2013" name="PLoS Genet.">
        <title>Genomic mechanisms accounting for the adaptation to parasitism in nematode-trapping fungi.</title>
        <authorList>
            <person name="Meerupati T."/>
            <person name="Andersson K.M."/>
            <person name="Friman E."/>
            <person name="Kumar D."/>
            <person name="Tunlid A."/>
            <person name="Ahren D."/>
        </authorList>
    </citation>
    <scope>NUCLEOTIDE SEQUENCE [LARGE SCALE GENOMIC DNA]</scope>
    <source>
        <strain evidence="2 3">CBS 200.50</strain>
    </source>
</reference>
<dbReference type="HOGENOM" id="CLU_1277579_0_0_1"/>
<name>S7ZZ04_DACHA</name>